<keyword evidence="3 6" id="KW-0238">DNA-binding</keyword>
<protein>
    <submittedName>
        <fullName evidence="6">DNA-binding transcriptional LysR family regulator</fullName>
    </submittedName>
</protein>
<dbReference type="SUPFAM" id="SSF46785">
    <property type="entry name" value="Winged helix' DNA-binding domain"/>
    <property type="match status" value="1"/>
</dbReference>
<accession>A0ABS4KMZ5</accession>
<evidence type="ECO:0000313" key="6">
    <source>
        <dbReference type="EMBL" id="MBP2028516.1"/>
    </source>
</evidence>
<organism evidence="6 7">
    <name type="scientific">Acetoanaerobium pronyense</name>
    <dbReference type="NCBI Taxonomy" id="1482736"/>
    <lineage>
        <taxon>Bacteria</taxon>
        <taxon>Bacillati</taxon>
        <taxon>Bacillota</taxon>
        <taxon>Clostridia</taxon>
        <taxon>Peptostreptococcales</taxon>
        <taxon>Filifactoraceae</taxon>
        <taxon>Acetoanaerobium</taxon>
    </lineage>
</organism>
<dbReference type="Gene3D" id="3.40.190.290">
    <property type="match status" value="1"/>
</dbReference>
<dbReference type="EMBL" id="JAGGLI010000031">
    <property type="protein sequence ID" value="MBP2028516.1"/>
    <property type="molecule type" value="Genomic_DNA"/>
</dbReference>
<keyword evidence="2" id="KW-0805">Transcription regulation</keyword>
<feature type="domain" description="HTH lysR-type" evidence="5">
    <location>
        <begin position="1"/>
        <end position="58"/>
    </location>
</feature>
<proteinExistence type="inferred from homology"/>
<evidence type="ECO:0000256" key="3">
    <source>
        <dbReference type="ARBA" id="ARBA00023125"/>
    </source>
</evidence>
<dbReference type="GO" id="GO:0003677">
    <property type="term" value="F:DNA binding"/>
    <property type="evidence" value="ECO:0007669"/>
    <property type="project" value="UniProtKB-KW"/>
</dbReference>
<dbReference type="PROSITE" id="PS50931">
    <property type="entry name" value="HTH_LYSR"/>
    <property type="match status" value="1"/>
</dbReference>
<dbReference type="InterPro" id="IPR000847">
    <property type="entry name" value="LysR_HTH_N"/>
</dbReference>
<evidence type="ECO:0000313" key="7">
    <source>
        <dbReference type="Proteomes" id="UP001314903"/>
    </source>
</evidence>
<dbReference type="PRINTS" id="PR00039">
    <property type="entry name" value="HTHLYSR"/>
</dbReference>
<comment type="similarity">
    <text evidence="1">Belongs to the LysR transcriptional regulatory family.</text>
</comment>
<dbReference type="Gene3D" id="1.10.10.10">
    <property type="entry name" value="Winged helix-like DNA-binding domain superfamily/Winged helix DNA-binding domain"/>
    <property type="match status" value="1"/>
</dbReference>
<dbReference type="InterPro" id="IPR036388">
    <property type="entry name" value="WH-like_DNA-bd_sf"/>
</dbReference>
<comment type="caution">
    <text evidence="6">The sequence shown here is derived from an EMBL/GenBank/DDBJ whole genome shotgun (WGS) entry which is preliminary data.</text>
</comment>
<dbReference type="PANTHER" id="PTHR30346:SF0">
    <property type="entry name" value="HCA OPERON TRANSCRIPTIONAL ACTIVATOR HCAR"/>
    <property type="match status" value="1"/>
</dbReference>
<dbReference type="SUPFAM" id="SSF53850">
    <property type="entry name" value="Periplasmic binding protein-like II"/>
    <property type="match status" value="1"/>
</dbReference>
<dbReference type="PANTHER" id="PTHR30346">
    <property type="entry name" value="TRANSCRIPTIONAL DUAL REGULATOR HCAR-RELATED"/>
    <property type="match status" value="1"/>
</dbReference>
<gene>
    <name evidence="6" type="ORF">J2Z35_002342</name>
</gene>
<sequence>MELKQLEFFVKTAEFGSINQAAEALYTSQSNVSKVIGALEKSIGASLFERNSKGVILTNRGDEIYKYAKVILKNAEILKSIAKNTNEKKFSVSCYPSHMITSALVEHYKKYGKEQLTYEFYEGTVEEITDNVASRVSEIGILYFSEHQMNGFKHVLGHKHLEFHELDKKEACIYVGKKNPLYNRDMVDFSELENLPFVQPVKDFFSLEHHLDTISIGAFKTDDFKNKVYTNSDNLLIDLLLNTDMCSFGIYFMDPNYETYDIKPIRLEGCCKCLVLGYVQRAGVLLSDEAKEFLDNIKFSLKRSL</sequence>
<dbReference type="RefSeq" id="WP_209661565.1">
    <property type="nucleotide sequence ID" value="NZ_JAGGLI010000031.1"/>
</dbReference>
<keyword evidence="4" id="KW-0804">Transcription</keyword>
<evidence type="ECO:0000259" key="5">
    <source>
        <dbReference type="PROSITE" id="PS50931"/>
    </source>
</evidence>
<evidence type="ECO:0000256" key="1">
    <source>
        <dbReference type="ARBA" id="ARBA00009437"/>
    </source>
</evidence>
<reference evidence="6 7" key="1">
    <citation type="submission" date="2021-03" db="EMBL/GenBank/DDBJ databases">
        <title>Genomic Encyclopedia of Type Strains, Phase IV (KMG-IV): sequencing the most valuable type-strain genomes for metagenomic binning, comparative biology and taxonomic classification.</title>
        <authorList>
            <person name="Goeker M."/>
        </authorList>
    </citation>
    <scope>NUCLEOTIDE SEQUENCE [LARGE SCALE GENOMIC DNA]</scope>
    <source>
        <strain evidence="6 7">DSM 27512</strain>
    </source>
</reference>
<dbReference type="Pfam" id="PF00126">
    <property type="entry name" value="HTH_1"/>
    <property type="match status" value="1"/>
</dbReference>
<keyword evidence="7" id="KW-1185">Reference proteome</keyword>
<evidence type="ECO:0000256" key="2">
    <source>
        <dbReference type="ARBA" id="ARBA00023015"/>
    </source>
</evidence>
<dbReference type="Proteomes" id="UP001314903">
    <property type="component" value="Unassembled WGS sequence"/>
</dbReference>
<dbReference type="InterPro" id="IPR036390">
    <property type="entry name" value="WH_DNA-bd_sf"/>
</dbReference>
<evidence type="ECO:0000256" key="4">
    <source>
        <dbReference type="ARBA" id="ARBA00023163"/>
    </source>
</evidence>
<name>A0ABS4KMZ5_9FIRM</name>